<dbReference type="Proteomes" id="UP000179769">
    <property type="component" value="Unassembled WGS sequence"/>
</dbReference>
<protein>
    <submittedName>
        <fullName evidence="2">Uncharacterized protein</fullName>
    </submittedName>
</protein>
<reference evidence="3" key="1">
    <citation type="submission" date="2016-07" db="EMBL/GenBank/DDBJ databases">
        <title>Frankia sp. NRRL B-16219 Genome sequencing.</title>
        <authorList>
            <person name="Ghodhbane-Gtari F."/>
            <person name="Swanson E."/>
            <person name="Gueddou A."/>
            <person name="Louati M."/>
            <person name="Nouioui I."/>
            <person name="Hezbri K."/>
            <person name="Abebe-Akele F."/>
            <person name="Simpson S."/>
            <person name="Morris K."/>
            <person name="Thomas K."/>
            <person name="Gtari M."/>
            <person name="Tisa L.S."/>
        </authorList>
    </citation>
    <scope>NUCLEOTIDE SEQUENCE [LARGE SCALE GENOMIC DNA]</scope>
    <source>
        <strain evidence="3">NRRL B-16219</strain>
    </source>
</reference>
<keyword evidence="3" id="KW-1185">Reference proteome</keyword>
<accession>A0A1S1R4T0</accession>
<organism evidence="2 3">
    <name type="scientific">Parafrankia soli</name>
    <dbReference type="NCBI Taxonomy" id="2599596"/>
    <lineage>
        <taxon>Bacteria</taxon>
        <taxon>Bacillati</taxon>
        <taxon>Actinomycetota</taxon>
        <taxon>Actinomycetes</taxon>
        <taxon>Frankiales</taxon>
        <taxon>Frankiaceae</taxon>
        <taxon>Parafrankia</taxon>
    </lineage>
</organism>
<evidence type="ECO:0000313" key="3">
    <source>
        <dbReference type="Proteomes" id="UP000179769"/>
    </source>
</evidence>
<feature type="region of interest" description="Disordered" evidence="1">
    <location>
        <begin position="1"/>
        <end position="64"/>
    </location>
</feature>
<proteinExistence type="predicted"/>
<comment type="caution">
    <text evidence="2">The sequence shown here is derived from an EMBL/GenBank/DDBJ whole genome shotgun (WGS) entry which is preliminary data.</text>
</comment>
<evidence type="ECO:0000256" key="1">
    <source>
        <dbReference type="SAM" id="MobiDB-lite"/>
    </source>
</evidence>
<sequence length="64" mass="6912">MAPASEKPRTTTLPVMLATKTSPSPRKVNESTRPVSEVIARRRTTVRRSEPVARSPAGGTRPVS</sequence>
<name>A0A1S1R4T0_9ACTN</name>
<dbReference type="AlphaFoldDB" id="A0A1S1R4T0"/>
<evidence type="ECO:0000313" key="2">
    <source>
        <dbReference type="EMBL" id="OHV40917.1"/>
    </source>
</evidence>
<gene>
    <name evidence="2" type="ORF">BBK14_11735</name>
</gene>
<dbReference type="EMBL" id="MAXA01000058">
    <property type="protein sequence ID" value="OHV40917.1"/>
    <property type="molecule type" value="Genomic_DNA"/>
</dbReference>